<name>A0A0M8ZX53_9HYME</name>
<protein>
    <submittedName>
        <fullName evidence="2">Uncharacterized protein</fullName>
    </submittedName>
</protein>
<dbReference type="Proteomes" id="UP000053105">
    <property type="component" value="Unassembled WGS sequence"/>
</dbReference>
<evidence type="ECO:0000313" key="3">
    <source>
        <dbReference type="Proteomes" id="UP000053105"/>
    </source>
</evidence>
<gene>
    <name evidence="2" type="ORF">WN51_01282</name>
</gene>
<proteinExistence type="predicted"/>
<organism evidence="2 3">
    <name type="scientific">Melipona quadrifasciata</name>
    <dbReference type="NCBI Taxonomy" id="166423"/>
    <lineage>
        <taxon>Eukaryota</taxon>
        <taxon>Metazoa</taxon>
        <taxon>Ecdysozoa</taxon>
        <taxon>Arthropoda</taxon>
        <taxon>Hexapoda</taxon>
        <taxon>Insecta</taxon>
        <taxon>Pterygota</taxon>
        <taxon>Neoptera</taxon>
        <taxon>Endopterygota</taxon>
        <taxon>Hymenoptera</taxon>
        <taxon>Apocrita</taxon>
        <taxon>Aculeata</taxon>
        <taxon>Apoidea</taxon>
        <taxon>Anthophila</taxon>
        <taxon>Apidae</taxon>
        <taxon>Melipona</taxon>
    </lineage>
</organism>
<feature type="region of interest" description="Disordered" evidence="1">
    <location>
        <begin position="1"/>
        <end position="27"/>
    </location>
</feature>
<keyword evidence="3" id="KW-1185">Reference proteome</keyword>
<evidence type="ECO:0000256" key="1">
    <source>
        <dbReference type="SAM" id="MobiDB-lite"/>
    </source>
</evidence>
<dbReference type="AlphaFoldDB" id="A0A0M8ZX53"/>
<evidence type="ECO:0000313" key="2">
    <source>
        <dbReference type="EMBL" id="KOX72717.1"/>
    </source>
</evidence>
<accession>A0A0M8ZX53</accession>
<reference evidence="2 3" key="1">
    <citation type="submission" date="2015-07" db="EMBL/GenBank/DDBJ databases">
        <title>The genome of Melipona quadrifasciata.</title>
        <authorList>
            <person name="Pan H."/>
            <person name="Kapheim K."/>
        </authorList>
    </citation>
    <scope>NUCLEOTIDE SEQUENCE [LARGE SCALE GENOMIC DNA]</scope>
    <source>
        <strain evidence="2">0111107301</strain>
        <tissue evidence="2">Whole body</tissue>
    </source>
</reference>
<dbReference type="EMBL" id="KQ435813">
    <property type="protein sequence ID" value="KOX72717.1"/>
    <property type="molecule type" value="Genomic_DNA"/>
</dbReference>
<sequence>MARNDDVSSTPFLSLKPIPMKTGGTRDPHWHSRLLTDYFSLRQHSSSYNRVSVTSAQPTPFDLHSSKSPLSIRERFVRASLLNRPCHRE</sequence>
<dbReference type="OrthoDB" id="10552576at2759"/>